<organism evidence="4 5">
    <name type="scientific">Anaerobium acetethylicum</name>
    <dbReference type="NCBI Taxonomy" id="1619234"/>
    <lineage>
        <taxon>Bacteria</taxon>
        <taxon>Bacillati</taxon>
        <taxon>Bacillota</taxon>
        <taxon>Clostridia</taxon>
        <taxon>Lachnospirales</taxon>
        <taxon>Lachnospiraceae</taxon>
        <taxon>Anaerobium</taxon>
    </lineage>
</organism>
<feature type="domain" description="Helix-hairpin-helix DNA-binding motif class 1" evidence="3">
    <location>
        <begin position="226"/>
        <end position="245"/>
    </location>
</feature>
<dbReference type="Pfam" id="PF12836">
    <property type="entry name" value="HHH_3"/>
    <property type="match status" value="1"/>
</dbReference>
<dbReference type="InterPro" id="IPR003583">
    <property type="entry name" value="Hlx-hairpin-Hlx_DNA-bd_motif"/>
</dbReference>
<dbReference type="GO" id="GO:0015627">
    <property type="term" value="C:type II protein secretion system complex"/>
    <property type="evidence" value="ECO:0007669"/>
    <property type="project" value="TreeGrafter"/>
</dbReference>
<dbReference type="EMBL" id="FMKA01000008">
    <property type="protein sequence ID" value="SCP97113.1"/>
    <property type="molecule type" value="Genomic_DNA"/>
</dbReference>
<dbReference type="STRING" id="1619234.SAMN05421730_100878"/>
<dbReference type="SUPFAM" id="SSF142984">
    <property type="entry name" value="Nqo1 middle domain-like"/>
    <property type="match status" value="1"/>
</dbReference>
<keyword evidence="2" id="KW-0812">Transmembrane</keyword>
<evidence type="ECO:0000313" key="4">
    <source>
        <dbReference type="EMBL" id="SCP97113.1"/>
    </source>
</evidence>
<dbReference type="GO" id="GO:0006281">
    <property type="term" value="P:DNA repair"/>
    <property type="evidence" value="ECO:0007669"/>
    <property type="project" value="InterPro"/>
</dbReference>
<gene>
    <name evidence="4" type="ORF">SAMN05421730_100878</name>
</gene>
<keyword evidence="5" id="KW-1185">Reference proteome</keyword>
<feature type="region of interest" description="Disordered" evidence="1">
    <location>
        <begin position="189"/>
        <end position="214"/>
    </location>
</feature>
<sequence>MLNIKDKQDFAKTVKELFCRKQAGKILKYAGVFLLFLISAILYAGAGKGTDTDRILAGDSGTRNAADGIYGAEEAPVNDDVVEGSGEDGNEGGTGENGTASAGQGKEAGETGDGSTEKADPENDGAATTIFVHVCGAVAKPGVYSAASGTRVYQVIEMAGGITGDGAGDALNQAEAVTDGQRIEVPTHEQVASGSIASPPASTGTGSSENAGTGKTVVNINDADAELLSTLPGIGEAKALSIISYREKNGRFSTINEIKNIEGIKEGLFNKIKDYISIN</sequence>
<dbReference type="InterPro" id="IPR010994">
    <property type="entry name" value="RuvA_2-like"/>
</dbReference>
<keyword evidence="2" id="KW-1133">Transmembrane helix</keyword>
<evidence type="ECO:0000259" key="3">
    <source>
        <dbReference type="SMART" id="SM00278"/>
    </source>
</evidence>
<dbReference type="GO" id="GO:0003677">
    <property type="term" value="F:DNA binding"/>
    <property type="evidence" value="ECO:0007669"/>
    <property type="project" value="InterPro"/>
</dbReference>
<dbReference type="InterPro" id="IPR019554">
    <property type="entry name" value="Soluble_ligand-bd"/>
</dbReference>
<feature type="transmembrane region" description="Helical" evidence="2">
    <location>
        <begin position="26"/>
        <end position="46"/>
    </location>
</feature>
<dbReference type="SMART" id="SM00278">
    <property type="entry name" value="HhH1"/>
    <property type="match status" value="2"/>
</dbReference>
<protein>
    <submittedName>
        <fullName evidence="4">ComEA protein</fullName>
    </submittedName>
</protein>
<proteinExistence type="predicted"/>
<dbReference type="GO" id="GO:0015628">
    <property type="term" value="P:protein secretion by the type II secretion system"/>
    <property type="evidence" value="ECO:0007669"/>
    <property type="project" value="TreeGrafter"/>
</dbReference>
<dbReference type="OrthoDB" id="9790239at2"/>
<keyword evidence="2" id="KW-0472">Membrane</keyword>
<dbReference type="InterPro" id="IPR004509">
    <property type="entry name" value="Competence_ComEA_HhH"/>
</dbReference>
<evidence type="ECO:0000256" key="2">
    <source>
        <dbReference type="SAM" id="Phobius"/>
    </source>
</evidence>
<feature type="compositionally biased region" description="Polar residues" evidence="1">
    <location>
        <begin position="190"/>
        <end position="214"/>
    </location>
</feature>
<accession>A0A1D3TT80</accession>
<dbReference type="Proteomes" id="UP000199315">
    <property type="component" value="Unassembled WGS sequence"/>
</dbReference>
<dbReference type="InterPro" id="IPR051675">
    <property type="entry name" value="Endo/Exo/Phosphatase_dom_1"/>
</dbReference>
<evidence type="ECO:0000313" key="5">
    <source>
        <dbReference type="Proteomes" id="UP000199315"/>
    </source>
</evidence>
<name>A0A1D3TT80_9FIRM</name>
<dbReference type="RefSeq" id="WP_091232871.1">
    <property type="nucleotide sequence ID" value="NZ_FMKA01000008.1"/>
</dbReference>
<reference evidence="4 5" key="1">
    <citation type="submission" date="2016-09" db="EMBL/GenBank/DDBJ databases">
        <authorList>
            <person name="Capua I."/>
            <person name="De Benedictis P."/>
            <person name="Joannis T."/>
            <person name="Lombin L.H."/>
            <person name="Cattoli G."/>
        </authorList>
    </citation>
    <scope>NUCLEOTIDE SEQUENCE [LARGE SCALE GENOMIC DNA]</scope>
    <source>
        <strain evidence="4 5">GluBS11</strain>
    </source>
</reference>
<dbReference type="PANTHER" id="PTHR21180:SF32">
    <property type="entry name" value="ENDONUCLEASE_EXONUCLEASE_PHOSPHATASE FAMILY DOMAIN-CONTAINING PROTEIN 1"/>
    <property type="match status" value="1"/>
</dbReference>
<dbReference type="PANTHER" id="PTHR21180">
    <property type="entry name" value="ENDONUCLEASE/EXONUCLEASE/PHOSPHATASE FAMILY DOMAIN-CONTAINING PROTEIN 1"/>
    <property type="match status" value="1"/>
</dbReference>
<dbReference type="Gene3D" id="3.10.560.10">
    <property type="entry name" value="Outer membrane lipoprotein wza domain like"/>
    <property type="match status" value="1"/>
</dbReference>
<dbReference type="Gene3D" id="1.10.150.280">
    <property type="entry name" value="AF1531-like domain"/>
    <property type="match status" value="1"/>
</dbReference>
<feature type="domain" description="Helix-hairpin-helix DNA-binding motif class 1" evidence="3">
    <location>
        <begin position="256"/>
        <end position="275"/>
    </location>
</feature>
<dbReference type="SUPFAM" id="SSF47781">
    <property type="entry name" value="RuvA domain 2-like"/>
    <property type="match status" value="1"/>
</dbReference>
<feature type="region of interest" description="Disordered" evidence="1">
    <location>
        <begin position="68"/>
        <end position="123"/>
    </location>
</feature>
<dbReference type="NCBIfam" id="TIGR00426">
    <property type="entry name" value="competence protein ComEA helix-hairpin-helix repeat region"/>
    <property type="match status" value="1"/>
</dbReference>
<dbReference type="AlphaFoldDB" id="A0A1D3TT80"/>
<evidence type="ECO:0000256" key="1">
    <source>
        <dbReference type="SAM" id="MobiDB-lite"/>
    </source>
</evidence>
<feature type="compositionally biased region" description="Acidic residues" evidence="1">
    <location>
        <begin position="76"/>
        <end position="90"/>
    </location>
</feature>
<dbReference type="Pfam" id="PF10531">
    <property type="entry name" value="SLBB"/>
    <property type="match status" value="1"/>
</dbReference>